<evidence type="ECO:0000256" key="7">
    <source>
        <dbReference type="SAM" id="MobiDB-lite"/>
    </source>
</evidence>
<dbReference type="InterPro" id="IPR007740">
    <property type="entry name" value="Ribosomal_mL49"/>
</dbReference>
<evidence type="ECO:0000313" key="8">
    <source>
        <dbReference type="EMBL" id="KLO14208.1"/>
    </source>
</evidence>
<dbReference type="PANTHER" id="PTHR13477">
    <property type="entry name" value="MITOCHONDRIAL 39S RIBOSOMAL PROTEIN L49"/>
    <property type="match status" value="1"/>
</dbReference>
<reference evidence="8 9" key="1">
    <citation type="submission" date="2015-04" db="EMBL/GenBank/DDBJ databases">
        <title>Complete genome sequence of Schizopora paradoxa KUC8140, a cosmopolitan wood degrader in East Asia.</title>
        <authorList>
            <consortium name="DOE Joint Genome Institute"/>
            <person name="Min B."/>
            <person name="Park H."/>
            <person name="Jang Y."/>
            <person name="Kim J.-J."/>
            <person name="Kim K.H."/>
            <person name="Pangilinan J."/>
            <person name="Lipzen A."/>
            <person name="Riley R."/>
            <person name="Grigoriev I.V."/>
            <person name="Spatafora J.W."/>
            <person name="Choi I.-G."/>
        </authorList>
    </citation>
    <scope>NUCLEOTIDE SEQUENCE [LARGE SCALE GENOMIC DNA]</scope>
    <source>
        <strain evidence="8 9">KUC8140</strain>
    </source>
</reference>
<protein>
    <recommendedName>
        <fullName evidence="6">Large ribosomal subunit protein mL49</fullName>
    </recommendedName>
</protein>
<feature type="region of interest" description="Disordered" evidence="7">
    <location>
        <begin position="38"/>
        <end position="78"/>
    </location>
</feature>
<keyword evidence="9" id="KW-1185">Reference proteome</keyword>
<comment type="similarity">
    <text evidence="2">Belongs to the mitochondrion-specific ribosomal protein mL49 family.</text>
</comment>
<dbReference type="EMBL" id="KQ085947">
    <property type="protein sequence ID" value="KLO14208.1"/>
    <property type="molecule type" value="Genomic_DNA"/>
</dbReference>
<proteinExistence type="inferred from homology"/>
<evidence type="ECO:0000256" key="6">
    <source>
        <dbReference type="ARBA" id="ARBA00035191"/>
    </source>
</evidence>
<keyword evidence="3" id="KW-0689">Ribosomal protein</keyword>
<evidence type="ECO:0000256" key="5">
    <source>
        <dbReference type="ARBA" id="ARBA00023274"/>
    </source>
</evidence>
<comment type="subcellular location">
    <subcellularLocation>
        <location evidence="1">Mitochondrion</location>
    </subcellularLocation>
</comment>
<keyword evidence="5" id="KW-0687">Ribonucleoprotein</keyword>
<dbReference type="GO" id="GO:0006412">
    <property type="term" value="P:translation"/>
    <property type="evidence" value="ECO:0007669"/>
    <property type="project" value="InterPro"/>
</dbReference>
<evidence type="ECO:0000256" key="4">
    <source>
        <dbReference type="ARBA" id="ARBA00023128"/>
    </source>
</evidence>
<dbReference type="STRING" id="27342.A0A0H2RXJ5"/>
<evidence type="ECO:0000313" key="9">
    <source>
        <dbReference type="Proteomes" id="UP000053477"/>
    </source>
</evidence>
<dbReference type="GO" id="GO:0005762">
    <property type="term" value="C:mitochondrial large ribosomal subunit"/>
    <property type="evidence" value="ECO:0007669"/>
    <property type="project" value="TreeGrafter"/>
</dbReference>
<evidence type="ECO:0000256" key="3">
    <source>
        <dbReference type="ARBA" id="ARBA00022980"/>
    </source>
</evidence>
<evidence type="ECO:0000256" key="2">
    <source>
        <dbReference type="ARBA" id="ARBA00005677"/>
    </source>
</evidence>
<organism evidence="8 9">
    <name type="scientific">Schizopora paradoxa</name>
    <dbReference type="NCBI Taxonomy" id="27342"/>
    <lineage>
        <taxon>Eukaryota</taxon>
        <taxon>Fungi</taxon>
        <taxon>Dikarya</taxon>
        <taxon>Basidiomycota</taxon>
        <taxon>Agaricomycotina</taxon>
        <taxon>Agaricomycetes</taxon>
        <taxon>Hymenochaetales</taxon>
        <taxon>Schizoporaceae</taxon>
        <taxon>Schizopora</taxon>
    </lineage>
</organism>
<dbReference type="FunCoup" id="A0A0H2RXJ5">
    <property type="interactions" value="47"/>
</dbReference>
<dbReference type="Proteomes" id="UP000053477">
    <property type="component" value="Unassembled WGS sequence"/>
</dbReference>
<dbReference type="Gene3D" id="3.30.780.10">
    <property type="entry name" value="SUI1-like domain"/>
    <property type="match status" value="1"/>
</dbReference>
<keyword evidence="4" id="KW-0496">Mitochondrion</keyword>
<dbReference type="GO" id="GO:0003735">
    <property type="term" value="F:structural constituent of ribosome"/>
    <property type="evidence" value="ECO:0007669"/>
    <property type="project" value="InterPro"/>
</dbReference>
<dbReference type="AlphaFoldDB" id="A0A0H2RXJ5"/>
<dbReference type="PANTHER" id="PTHR13477:SF0">
    <property type="entry name" value="LARGE RIBOSOMAL SUBUNIT PROTEIN ML49"/>
    <property type="match status" value="1"/>
</dbReference>
<evidence type="ECO:0000256" key="1">
    <source>
        <dbReference type="ARBA" id="ARBA00004173"/>
    </source>
</evidence>
<dbReference type="InParanoid" id="A0A0H2RXJ5"/>
<accession>A0A0H2RXJ5</accession>
<sequence length="168" mass="18016">MANLIRSRLLAISSSSSRIFPAFASRSVSSAQLDAPLNSLSVPNPSPRPHLDGKPAPNAKPHNITTAPSDGPTKASATSLPYSVARNSQGSLPVYSDIRNGGSRYLVLVRNVKGNVNALRDDLIASLFQPGSPEAARLKVAIPRSDTLVLTGGRWKHRILDWLRLKGF</sequence>
<name>A0A0H2RXJ5_9AGAM</name>
<gene>
    <name evidence="8" type="ORF">SCHPADRAFT_826813</name>
</gene>
<dbReference type="OrthoDB" id="19439at2759"/>
<dbReference type="Pfam" id="PF05046">
    <property type="entry name" value="Img2"/>
    <property type="match status" value="1"/>
</dbReference>